<name>A0ABU0GGT9_9CELL</name>
<dbReference type="Gene3D" id="3.40.50.80">
    <property type="entry name" value="Nucleotide-binding domain of ferredoxin-NADP reductase (FNR) module"/>
    <property type="match status" value="1"/>
</dbReference>
<dbReference type="RefSeq" id="WP_070318595.1">
    <property type="nucleotide sequence ID" value="NZ_JAUSVM010000001.1"/>
</dbReference>
<dbReference type="PANTHER" id="PTHR30157:SF0">
    <property type="entry name" value="NADPH-DEPENDENT FERRIC-CHELATE REDUCTASE"/>
    <property type="match status" value="1"/>
</dbReference>
<dbReference type="InterPro" id="IPR017938">
    <property type="entry name" value="Riboflavin_synthase-like_b-brl"/>
</dbReference>
<feature type="domain" description="FAD-binding FR-type" evidence="1">
    <location>
        <begin position="14"/>
        <end position="141"/>
    </location>
</feature>
<evidence type="ECO:0000313" key="2">
    <source>
        <dbReference type="EMBL" id="MDQ0424542.1"/>
    </source>
</evidence>
<proteinExistence type="predicted"/>
<dbReference type="PANTHER" id="PTHR30157">
    <property type="entry name" value="FERRIC REDUCTASE, NADPH-DEPENDENT"/>
    <property type="match status" value="1"/>
</dbReference>
<dbReference type="SUPFAM" id="SSF63380">
    <property type="entry name" value="Riboflavin synthase domain-like"/>
    <property type="match status" value="1"/>
</dbReference>
<dbReference type="CDD" id="cd06193">
    <property type="entry name" value="siderophore_interacting"/>
    <property type="match status" value="1"/>
</dbReference>
<dbReference type="Pfam" id="PF04954">
    <property type="entry name" value="SIP"/>
    <property type="match status" value="1"/>
</dbReference>
<protein>
    <submittedName>
        <fullName evidence="2">NADPH-dependent ferric siderophore reductase</fullName>
    </submittedName>
</protein>
<organism evidence="2 3">
    <name type="scientific">Cellulomonas iranensis</name>
    <dbReference type="NCBI Taxonomy" id="76862"/>
    <lineage>
        <taxon>Bacteria</taxon>
        <taxon>Bacillati</taxon>
        <taxon>Actinomycetota</taxon>
        <taxon>Actinomycetes</taxon>
        <taxon>Micrococcales</taxon>
        <taxon>Cellulomonadaceae</taxon>
        <taxon>Cellulomonas</taxon>
    </lineage>
</organism>
<comment type="caution">
    <text evidence="2">The sequence shown here is derived from an EMBL/GenBank/DDBJ whole genome shotgun (WGS) entry which is preliminary data.</text>
</comment>
<evidence type="ECO:0000313" key="3">
    <source>
        <dbReference type="Proteomes" id="UP001240250"/>
    </source>
</evidence>
<dbReference type="InterPro" id="IPR013113">
    <property type="entry name" value="SIP_FAD-bd"/>
</dbReference>
<dbReference type="Gene3D" id="2.40.30.10">
    <property type="entry name" value="Translation factors"/>
    <property type="match status" value="1"/>
</dbReference>
<evidence type="ECO:0000259" key="1">
    <source>
        <dbReference type="PROSITE" id="PS51384"/>
    </source>
</evidence>
<dbReference type="Pfam" id="PF08021">
    <property type="entry name" value="FAD_binding_9"/>
    <property type="match status" value="1"/>
</dbReference>
<dbReference type="InterPro" id="IPR017927">
    <property type="entry name" value="FAD-bd_FR_type"/>
</dbReference>
<sequence length="294" mass="30990">MPPAVEPRFRTSPNVLFATVVTRVVRLSPGFVRATLTGPDLGVFAPYGLDQRIKILLGEPCDGLLPGLPEREWRRVWRAVPEHRRPVLRSYTAYEVRPDARELDLDFYVHDPAGPASEWALAARPGDPLLVSGPDVRAGAPDHGVQWCPGGATERVLLAADETAYPAVRGILAALPAGVRATVLLEAGHAADAATLDDVTAGHDVHVLLRDGRRGGQALVAAVEAWAAAHGPAAAAAGDAFYAWVATESTRLAGARAALAGAGLAPDRVHAQGYWHDRPRGVPAPEPAGYAVAV</sequence>
<accession>A0ABU0GGT9</accession>
<gene>
    <name evidence="2" type="ORF">JO380_000923</name>
</gene>
<dbReference type="PROSITE" id="PS51384">
    <property type="entry name" value="FAD_FR"/>
    <property type="match status" value="1"/>
</dbReference>
<dbReference type="Proteomes" id="UP001240250">
    <property type="component" value="Unassembled WGS sequence"/>
</dbReference>
<reference evidence="2 3" key="1">
    <citation type="submission" date="2023-07" db="EMBL/GenBank/DDBJ databases">
        <title>Sequencing the genomes of 1000 actinobacteria strains.</title>
        <authorList>
            <person name="Klenk H.-P."/>
        </authorList>
    </citation>
    <scope>NUCLEOTIDE SEQUENCE [LARGE SCALE GENOMIC DNA]</scope>
    <source>
        <strain evidence="2 3">DSM 14785</strain>
    </source>
</reference>
<dbReference type="InterPro" id="IPR039374">
    <property type="entry name" value="SIP_fam"/>
</dbReference>
<dbReference type="EMBL" id="JAUSVM010000001">
    <property type="protein sequence ID" value="MDQ0424542.1"/>
    <property type="molecule type" value="Genomic_DNA"/>
</dbReference>
<keyword evidence="3" id="KW-1185">Reference proteome</keyword>
<dbReference type="InterPro" id="IPR039261">
    <property type="entry name" value="FNR_nucleotide-bd"/>
</dbReference>
<dbReference type="InterPro" id="IPR007037">
    <property type="entry name" value="SIP_rossman_dom"/>
</dbReference>